<organism evidence="1 2">
    <name type="scientific">Nocardioides panacihumi</name>
    <dbReference type="NCBI Taxonomy" id="400774"/>
    <lineage>
        <taxon>Bacteria</taxon>
        <taxon>Bacillati</taxon>
        <taxon>Actinomycetota</taxon>
        <taxon>Actinomycetes</taxon>
        <taxon>Propionibacteriales</taxon>
        <taxon>Nocardioidaceae</taxon>
        <taxon>Nocardioides</taxon>
    </lineage>
</organism>
<accession>A0ABN2S1C3</accession>
<dbReference type="EMBL" id="BAAAPB010000008">
    <property type="protein sequence ID" value="GAA1978660.1"/>
    <property type="molecule type" value="Genomic_DNA"/>
</dbReference>
<proteinExistence type="predicted"/>
<reference evidence="1 2" key="1">
    <citation type="journal article" date="2019" name="Int. J. Syst. Evol. Microbiol.">
        <title>The Global Catalogue of Microorganisms (GCM) 10K type strain sequencing project: providing services to taxonomists for standard genome sequencing and annotation.</title>
        <authorList>
            <consortium name="The Broad Institute Genomics Platform"/>
            <consortium name="The Broad Institute Genome Sequencing Center for Infectious Disease"/>
            <person name="Wu L."/>
            <person name="Ma J."/>
        </authorList>
    </citation>
    <scope>NUCLEOTIDE SEQUENCE [LARGE SCALE GENOMIC DNA]</scope>
    <source>
        <strain evidence="1 2">JCM 15309</strain>
    </source>
</reference>
<dbReference type="RefSeq" id="WP_344048864.1">
    <property type="nucleotide sequence ID" value="NZ_BAAAPB010000008.1"/>
</dbReference>
<sequence>MTDRRTEERLEPVDDGLPLALRTAWWATAWLRGHVVTDLLLDAVIGEDATHVVAGLGALDLGVPRPDEAAETLLAGLARVRVEGATGFGVALPVEGDPVGLGGPPAFNAAALEAGQAVVVSGAWIGLVPGRVGAAVTWHAHRAERRQLPDIGEADRTLRRELSQAADALADLDVARWRPEVADRLMNLRHRPHVAPPPGVPDRCVQLATRALQAAEIVELALEDDGGALSAYEIAARRDALRPLDRAARHGLVAAGSPEAWPEQPIV</sequence>
<keyword evidence="2" id="KW-1185">Reference proteome</keyword>
<name>A0ABN2S1C3_9ACTN</name>
<comment type="caution">
    <text evidence="1">The sequence shown here is derived from an EMBL/GenBank/DDBJ whole genome shotgun (WGS) entry which is preliminary data.</text>
</comment>
<evidence type="ECO:0000313" key="2">
    <source>
        <dbReference type="Proteomes" id="UP001500571"/>
    </source>
</evidence>
<protein>
    <submittedName>
        <fullName evidence="1">Uncharacterized protein</fullName>
    </submittedName>
</protein>
<gene>
    <name evidence="1" type="ORF">GCM10009798_44850</name>
</gene>
<evidence type="ECO:0000313" key="1">
    <source>
        <dbReference type="EMBL" id="GAA1978660.1"/>
    </source>
</evidence>
<dbReference type="Proteomes" id="UP001500571">
    <property type="component" value="Unassembled WGS sequence"/>
</dbReference>